<feature type="compositionally biased region" description="Basic and acidic residues" evidence="1">
    <location>
        <begin position="97"/>
        <end position="111"/>
    </location>
</feature>
<gene>
    <name evidence="2" type="ORF">KOW79_017722</name>
</gene>
<organism evidence="2 3">
    <name type="scientific">Hemibagrus wyckioides</name>
    <dbReference type="NCBI Taxonomy" id="337641"/>
    <lineage>
        <taxon>Eukaryota</taxon>
        <taxon>Metazoa</taxon>
        <taxon>Chordata</taxon>
        <taxon>Craniata</taxon>
        <taxon>Vertebrata</taxon>
        <taxon>Euteleostomi</taxon>
        <taxon>Actinopterygii</taxon>
        <taxon>Neopterygii</taxon>
        <taxon>Teleostei</taxon>
        <taxon>Ostariophysi</taxon>
        <taxon>Siluriformes</taxon>
        <taxon>Bagridae</taxon>
        <taxon>Hemibagrus</taxon>
    </lineage>
</organism>
<dbReference type="AlphaFoldDB" id="A0A9D3SH29"/>
<name>A0A9D3SH29_9TELE</name>
<sequence length="111" mass="12022">MAFKPNEAKTFTQSRVRREEGDFPGTLLGTHAGSCNLFTLLPSSPRGEGKNAGLFRSGSVKEKMEAADGTRRPMMMKVMKFGILVCDENSLSTPASGREHPRNKECEGSGA</sequence>
<keyword evidence="3" id="KW-1185">Reference proteome</keyword>
<protein>
    <submittedName>
        <fullName evidence="2">Uncharacterized protein</fullName>
    </submittedName>
</protein>
<evidence type="ECO:0000256" key="1">
    <source>
        <dbReference type="SAM" id="MobiDB-lite"/>
    </source>
</evidence>
<dbReference type="EMBL" id="JAHKSW010000021">
    <property type="protein sequence ID" value="KAG7319248.1"/>
    <property type="molecule type" value="Genomic_DNA"/>
</dbReference>
<dbReference type="Proteomes" id="UP000824219">
    <property type="component" value="Linkage Group LG21"/>
</dbReference>
<feature type="region of interest" description="Disordered" evidence="1">
    <location>
        <begin position="90"/>
        <end position="111"/>
    </location>
</feature>
<evidence type="ECO:0000313" key="3">
    <source>
        <dbReference type="Proteomes" id="UP000824219"/>
    </source>
</evidence>
<proteinExistence type="predicted"/>
<evidence type="ECO:0000313" key="2">
    <source>
        <dbReference type="EMBL" id="KAG7319248.1"/>
    </source>
</evidence>
<comment type="caution">
    <text evidence="2">The sequence shown here is derived from an EMBL/GenBank/DDBJ whole genome shotgun (WGS) entry which is preliminary data.</text>
</comment>
<accession>A0A9D3SH29</accession>
<reference evidence="2 3" key="1">
    <citation type="submission" date="2021-06" db="EMBL/GenBank/DDBJ databases">
        <title>Chromosome-level genome assembly of the red-tail catfish (Hemibagrus wyckioides).</title>
        <authorList>
            <person name="Shao F."/>
        </authorList>
    </citation>
    <scope>NUCLEOTIDE SEQUENCE [LARGE SCALE GENOMIC DNA]</scope>
    <source>
        <strain evidence="2">EC202008001</strain>
        <tissue evidence="2">Blood</tissue>
    </source>
</reference>
<feature type="region of interest" description="Disordered" evidence="1">
    <location>
        <begin position="1"/>
        <end position="24"/>
    </location>
</feature>